<feature type="domain" description="RNA-binding protein AU-1/Ribonuclease E/G" evidence="10">
    <location>
        <begin position="6"/>
        <end position="85"/>
    </location>
</feature>
<keyword evidence="8" id="KW-0694">RNA-binding</keyword>
<evidence type="ECO:0000256" key="8">
    <source>
        <dbReference type="ARBA" id="ARBA00022884"/>
    </source>
</evidence>
<comment type="cofactor">
    <cofactor evidence="1">
        <name>Mg(2+)</name>
        <dbReference type="ChEBI" id="CHEBI:18420"/>
    </cofactor>
</comment>
<proteinExistence type="inferred from homology"/>
<keyword evidence="3" id="KW-0540">Nuclease</keyword>
<evidence type="ECO:0000313" key="11">
    <source>
        <dbReference type="EMBL" id="RDX64057.1"/>
    </source>
</evidence>
<dbReference type="GO" id="GO:0046872">
    <property type="term" value="F:metal ion binding"/>
    <property type="evidence" value="ECO:0007669"/>
    <property type="project" value="UniProtKB-KW"/>
</dbReference>
<accession>A0A371EDE1</accession>
<dbReference type="InterPro" id="IPR019307">
    <property type="entry name" value="RNA-bd_AU-1/RNase_E/G"/>
</dbReference>
<evidence type="ECO:0000313" key="12">
    <source>
        <dbReference type="Proteomes" id="UP000257109"/>
    </source>
</evidence>
<dbReference type="Gene3D" id="3.40.1260.20">
    <property type="entry name" value="Ribonuclease E, catalytic domain"/>
    <property type="match status" value="1"/>
</dbReference>
<dbReference type="GO" id="GO:0016787">
    <property type="term" value="F:hydrolase activity"/>
    <property type="evidence" value="ECO:0007669"/>
    <property type="project" value="UniProtKB-KW"/>
</dbReference>
<keyword evidence="5" id="KW-0255">Endonuclease</keyword>
<evidence type="ECO:0000256" key="1">
    <source>
        <dbReference type="ARBA" id="ARBA00001946"/>
    </source>
</evidence>
<dbReference type="PANTHER" id="PTHR30001:SF1">
    <property type="entry name" value="RIBONUCLEASE E_G-LIKE PROTEIN, CHLOROPLASTIC"/>
    <property type="match status" value="1"/>
</dbReference>
<evidence type="ECO:0000256" key="6">
    <source>
        <dbReference type="ARBA" id="ARBA00022801"/>
    </source>
</evidence>
<protein>
    <submittedName>
        <fullName evidence="11">Ribonuclease E/G-like protein, chloroplastic</fullName>
    </submittedName>
</protein>
<evidence type="ECO:0000256" key="4">
    <source>
        <dbReference type="ARBA" id="ARBA00022723"/>
    </source>
</evidence>
<reference evidence="11" key="1">
    <citation type="submission" date="2018-05" db="EMBL/GenBank/DDBJ databases">
        <title>Draft genome of Mucuna pruriens seed.</title>
        <authorList>
            <person name="Nnadi N.E."/>
            <person name="Vos R."/>
            <person name="Hasami M.H."/>
            <person name="Devisetty U.K."/>
            <person name="Aguiy J.C."/>
        </authorList>
    </citation>
    <scope>NUCLEOTIDE SEQUENCE [LARGE SCALE GENOMIC DNA]</scope>
    <source>
        <strain evidence="11">JCA_2017</strain>
    </source>
</reference>
<evidence type="ECO:0000259" key="10">
    <source>
        <dbReference type="Pfam" id="PF10150"/>
    </source>
</evidence>
<evidence type="ECO:0000256" key="2">
    <source>
        <dbReference type="ARBA" id="ARBA00005522"/>
    </source>
</evidence>
<dbReference type="GO" id="GO:0005737">
    <property type="term" value="C:cytoplasm"/>
    <property type="evidence" value="ECO:0007669"/>
    <property type="project" value="TreeGrafter"/>
</dbReference>
<comment type="caution">
    <text evidence="11">The sequence shown here is derived from an EMBL/GenBank/DDBJ whole genome shotgun (WGS) entry which is preliminary data.</text>
</comment>
<evidence type="ECO:0000256" key="9">
    <source>
        <dbReference type="ARBA" id="ARBA00023436"/>
    </source>
</evidence>
<evidence type="ECO:0000256" key="7">
    <source>
        <dbReference type="ARBA" id="ARBA00022842"/>
    </source>
</evidence>
<feature type="non-terminal residue" evidence="11">
    <location>
        <position position="243"/>
    </location>
</feature>
<name>A0A371EDE1_MUCPR</name>
<dbReference type="PANTHER" id="PTHR30001">
    <property type="entry name" value="RIBONUCLEASE"/>
    <property type="match status" value="1"/>
</dbReference>
<dbReference type="GO" id="GO:0004519">
    <property type="term" value="F:endonuclease activity"/>
    <property type="evidence" value="ECO:0007669"/>
    <property type="project" value="UniProtKB-KW"/>
</dbReference>
<gene>
    <name evidence="11" type="primary">RNE</name>
    <name evidence="11" type="ORF">CR513_57433</name>
</gene>
<evidence type="ECO:0000256" key="3">
    <source>
        <dbReference type="ARBA" id="ARBA00022722"/>
    </source>
</evidence>
<dbReference type="GO" id="GO:0006364">
    <property type="term" value="P:rRNA processing"/>
    <property type="evidence" value="ECO:0007669"/>
    <property type="project" value="TreeGrafter"/>
</dbReference>
<keyword evidence="12" id="KW-1185">Reference proteome</keyword>
<comment type="function">
    <text evidence="9">Involved in intercistronic processing of primary transcripts from chloroplast operons. The endonucleolytic activity of the enzyme depends on the number of phosphates at the 5' end, is inhibited by structured RNA, and preferentially cleaves A/U-rich sequences.</text>
</comment>
<comment type="similarity">
    <text evidence="2">Belongs to the RNase E/G family.</text>
</comment>
<dbReference type="Pfam" id="PF10150">
    <property type="entry name" value="RNase_E_G"/>
    <property type="match status" value="1"/>
</dbReference>
<dbReference type="OrthoDB" id="6123450at2759"/>
<keyword evidence="6" id="KW-0378">Hydrolase</keyword>
<dbReference type="GO" id="GO:0004540">
    <property type="term" value="F:RNA nuclease activity"/>
    <property type="evidence" value="ECO:0007669"/>
    <property type="project" value="InterPro"/>
</dbReference>
<sequence length="243" mass="27414">MLGHGNSQQQAILDVNLAAAKQIARELRLRDIGGIIVVDFIDMTDEANKRLVYEEVKKAIERDKSMVKVSELSRHGLMEITRKRVRPSVTFMISEPCACCHATGRVEALETSFSKIEQQICRLLATRDRKADPEKPKSWPKFILRVDHHMCEYLTSGKKTRLATLSSSLKVWILLKVARGFTRGAFEIKSFTDDKVEKKQHQVAISMLRSSEARTKKPGQNLTLVQGEKLGSQGGRAEAILRI</sequence>
<dbReference type="InterPro" id="IPR004659">
    <property type="entry name" value="RNase_E/G"/>
</dbReference>
<dbReference type="STRING" id="157652.A0A371EDE1"/>
<evidence type="ECO:0000256" key="5">
    <source>
        <dbReference type="ARBA" id="ARBA00022759"/>
    </source>
</evidence>
<organism evidence="11 12">
    <name type="scientific">Mucuna pruriens</name>
    <name type="common">Velvet bean</name>
    <name type="synonym">Dolichos pruriens</name>
    <dbReference type="NCBI Taxonomy" id="157652"/>
    <lineage>
        <taxon>Eukaryota</taxon>
        <taxon>Viridiplantae</taxon>
        <taxon>Streptophyta</taxon>
        <taxon>Embryophyta</taxon>
        <taxon>Tracheophyta</taxon>
        <taxon>Spermatophyta</taxon>
        <taxon>Magnoliopsida</taxon>
        <taxon>eudicotyledons</taxon>
        <taxon>Gunneridae</taxon>
        <taxon>Pentapetalae</taxon>
        <taxon>rosids</taxon>
        <taxon>fabids</taxon>
        <taxon>Fabales</taxon>
        <taxon>Fabaceae</taxon>
        <taxon>Papilionoideae</taxon>
        <taxon>50 kb inversion clade</taxon>
        <taxon>NPAAA clade</taxon>
        <taxon>indigoferoid/millettioid clade</taxon>
        <taxon>Phaseoleae</taxon>
        <taxon>Mucuna</taxon>
    </lineage>
</organism>
<dbReference type="AlphaFoldDB" id="A0A371EDE1"/>
<dbReference type="GO" id="GO:0003723">
    <property type="term" value="F:RNA binding"/>
    <property type="evidence" value="ECO:0007669"/>
    <property type="project" value="UniProtKB-KW"/>
</dbReference>
<dbReference type="Proteomes" id="UP000257109">
    <property type="component" value="Unassembled WGS sequence"/>
</dbReference>
<dbReference type="EMBL" id="QJKJ01014574">
    <property type="protein sequence ID" value="RDX64057.1"/>
    <property type="molecule type" value="Genomic_DNA"/>
</dbReference>
<keyword evidence="7" id="KW-0460">Magnesium</keyword>
<keyword evidence="4" id="KW-0479">Metal-binding</keyword>